<dbReference type="EMBL" id="UYRR01008494">
    <property type="protein sequence ID" value="VDK24339.1"/>
    <property type="molecule type" value="Genomic_DNA"/>
</dbReference>
<reference evidence="2 3" key="2">
    <citation type="submission" date="2018-11" db="EMBL/GenBank/DDBJ databases">
        <authorList>
            <consortium name="Pathogen Informatics"/>
        </authorList>
    </citation>
    <scope>NUCLEOTIDE SEQUENCE [LARGE SCALE GENOMIC DNA]</scope>
</reference>
<dbReference type="AlphaFoldDB" id="A0A0M3JBD3"/>
<dbReference type="WBParaSite" id="ASIM_0000490701-mRNA-1">
    <property type="protein sequence ID" value="ASIM_0000490701-mRNA-1"/>
    <property type="gene ID" value="ASIM_0000490701"/>
</dbReference>
<keyword evidence="3" id="KW-1185">Reference proteome</keyword>
<protein>
    <submittedName>
        <fullName evidence="4">GYF_2 domain-containing protein</fullName>
    </submittedName>
</protein>
<feature type="compositionally biased region" description="Basic and acidic residues" evidence="1">
    <location>
        <begin position="47"/>
        <end position="57"/>
    </location>
</feature>
<sequence>MLCDEDVLRTSSVRFIFLDMKQIAKGQKRGKFEYPTMDDVVSDWNTDETRDKPDKPASYEGTLLEEPT</sequence>
<dbReference type="OrthoDB" id="5877090at2759"/>
<dbReference type="Proteomes" id="UP000267096">
    <property type="component" value="Unassembled WGS sequence"/>
</dbReference>
<evidence type="ECO:0000313" key="4">
    <source>
        <dbReference type="WBParaSite" id="ASIM_0000490701-mRNA-1"/>
    </source>
</evidence>
<organism evidence="4">
    <name type="scientific">Anisakis simplex</name>
    <name type="common">Herring worm</name>
    <dbReference type="NCBI Taxonomy" id="6269"/>
    <lineage>
        <taxon>Eukaryota</taxon>
        <taxon>Metazoa</taxon>
        <taxon>Ecdysozoa</taxon>
        <taxon>Nematoda</taxon>
        <taxon>Chromadorea</taxon>
        <taxon>Rhabditida</taxon>
        <taxon>Spirurina</taxon>
        <taxon>Ascaridomorpha</taxon>
        <taxon>Ascaridoidea</taxon>
        <taxon>Anisakidae</taxon>
        <taxon>Anisakis</taxon>
        <taxon>Anisakis simplex complex</taxon>
    </lineage>
</organism>
<name>A0A0M3JBD3_ANISI</name>
<evidence type="ECO:0000313" key="3">
    <source>
        <dbReference type="Proteomes" id="UP000267096"/>
    </source>
</evidence>
<evidence type="ECO:0000313" key="2">
    <source>
        <dbReference type="EMBL" id="VDK24339.1"/>
    </source>
</evidence>
<feature type="region of interest" description="Disordered" evidence="1">
    <location>
        <begin position="42"/>
        <end position="68"/>
    </location>
</feature>
<proteinExistence type="predicted"/>
<accession>A0A0M3JBD3</accession>
<evidence type="ECO:0000256" key="1">
    <source>
        <dbReference type="SAM" id="MobiDB-lite"/>
    </source>
</evidence>
<gene>
    <name evidence="2" type="ORF">ASIM_LOCUS4716</name>
</gene>
<reference evidence="4" key="1">
    <citation type="submission" date="2017-02" db="UniProtKB">
        <authorList>
            <consortium name="WormBaseParasite"/>
        </authorList>
    </citation>
    <scope>IDENTIFICATION</scope>
</reference>